<keyword evidence="1" id="KW-0812">Transmembrane</keyword>
<dbReference type="AlphaFoldDB" id="A0A1I7WBE2"/>
<feature type="transmembrane region" description="Helical" evidence="1">
    <location>
        <begin position="92"/>
        <end position="113"/>
    </location>
</feature>
<keyword evidence="2" id="KW-1185">Reference proteome</keyword>
<sequence>MFILLNTLNITNLGIFVTLPTKKIKLFHGKTSQEEKVIYLVTYFFTIVTRIAKFFYIYNYWYAYLASNSNRFESGLGKVEHLVLYSFFPQKLHLFLFLVILFVRFDLVIEVVLVELSRVSMSDDSLSELQEYLNFHQEVVDSSNFFTKVKNVRAFYKKEVVILAVLNSYKFCGFLFIVKEVSILYIGYDKRYEAISLKNGYIIIDSHSITKIAAITKTEYNVVVILAIGVKFFCVSIKDSKDKGKRIRIVESSKVGICNKIMEGIY</sequence>
<feature type="transmembrane region" description="Helical" evidence="1">
    <location>
        <begin position="160"/>
        <end position="178"/>
    </location>
</feature>
<keyword evidence="1" id="KW-1133">Transmembrane helix</keyword>
<name>A0A1I7WBE2_HETBA</name>
<evidence type="ECO:0000313" key="3">
    <source>
        <dbReference type="WBParaSite" id="Hba_01993"/>
    </source>
</evidence>
<organism evidence="2 3">
    <name type="scientific">Heterorhabditis bacteriophora</name>
    <name type="common">Entomopathogenic nematode worm</name>
    <dbReference type="NCBI Taxonomy" id="37862"/>
    <lineage>
        <taxon>Eukaryota</taxon>
        <taxon>Metazoa</taxon>
        <taxon>Ecdysozoa</taxon>
        <taxon>Nematoda</taxon>
        <taxon>Chromadorea</taxon>
        <taxon>Rhabditida</taxon>
        <taxon>Rhabditina</taxon>
        <taxon>Rhabditomorpha</taxon>
        <taxon>Strongyloidea</taxon>
        <taxon>Heterorhabditidae</taxon>
        <taxon>Heterorhabditis</taxon>
    </lineage>
</organism>
<evidence type="ECO:0000256" key="1">
    <source>
        <dbReference type="SAM" id="Phobius"/>
    </source>
</evidence>
<proteinExistence type="predicted"/>
<dbReference type="WBParaSite" id="Hba_01993">
    <property type="protein sequence ID" value="Hba_01993"/>
    <property type="gene ID" value="Hba_01993"/>
</dbReference>
<protein>
    <submittedName>
        <fullName evidence="3">BPH_3 domain-containing protein</fullName>
    </submittedName>
</protein>
<feature type="transmembrane region" description="Helical" evidence="1">
    <location>
        <begin position="220"/>
        <end position="237"/>
    </location>
</feature>
<reference evidence="3" key="1">
    <citation type="submission" date="2016-11" db="UniProtKB">
        <authorList>
            <consortium name="WormBaseParasite"/>
        </authorList>
    </citation>
    <scope>IDENTIFICATION</scope>
</reference>
<feature type="transmembrane region" description="Helical" evidence="1">
    <location>
        <begin position="37"/>
        <end position="58"/>
    </location>
</feature>
<keyword evidence="1" id="KW-0472">Membrane</keyword>
<evidence type="ECO:0000313" key="2">
    <source>
        <dbReference type="Proteomes" id="UP000095283"/>
    </source>
</evidence>
<dbReference type="Proteomes" id="UP000095283">
    <property type="component" value="Unplaced"/>
</dbReference>
<accession>A0A1I7WBE2</accession>